<gene>
    <name evidence="1" type="ORF">H3L94_08905</name>
</gene>
<dbReference type="AlphaFoldDB" id="A0A7D7N2S3"/>
<dbReference type="Proteomes" id="UP000514752">
    <property type="component" value="Chromosome"/>
</dbReference>
<accession>A0A7D7N2S3</accession>
<dbReference type="EMBL" id="CP059567">
    <property type="protein sequence ID" value="QMT39965.1"/>
    <property type="molecule type" value="Genomic_DNA"/>
</dbReference>
<reference evidence="1 2" key="1">
    <citation type="submission" date="2020-07" db="EMBL/GenBank/DDBJ databases">
        <title>Genomic diversity of species in the Neisseriaceae family.</title>
        <authorList>
            <person name="Vincent A.T."/>
            <person name="Bernet E."/>
            <person name="Veyrier F.J."/>
        </authorList>
    </citation>
    <scope>NUCLEOTIDE SEQUENCE [LARGE SCALE GENOMIC DNA]</scope>
    <source>
        <strain evidence="1 2">DSM 22244</strain>
    </source>
</reference>
<sequence length="51" mass="6000">MKYNPNRGRCFSGAEIAAYRARQRIRQMQRQQQIREMAAARKQSTVKKTGE</sequence>
<evidence type="ECO:0000313" key="1">
    <source>
        <dbReference type="EMBL" id="QMT39965.1"/>
    </source>
</evidence>
<organism evidence="1 2">
    <name type="scientific">Neisseria shayeganii</name>
    <dbReference type="NCBI Taxonomy" id="607712"/>
    <lineage>
        <taxon>Bacteria</taxon>
        <taxon>Pseudomonadati</taxon>
        <taxon>Pseudomonadota</taxon>
        <taxon>Betaproteobacteria</taxon>
        <taxon>Neisseriales</taxon>
        <taxon>Neisseriaceae</taxon>
        <taxon>Neisseria</taxon>
    </lineage>
</organism>
<name>A0A7D7N2S3_9NEIS</name>
<dbReference type="KEGG" id="nsg:H3L94_08905"/>
<proteinExistence type="predicted"/>
<evidence type="ECO:0000313" key="2">
    <source>
        <dbReference type="Proteomes" id="UP000514752"/>
    </source>
</evidence>
<protein>
    <submittedName>
        <fullName evidence="1">Uncharacterized protein</fullName>
    </submittedName>
</protein>
<dbReference type="RefSeq" id="WP_182121723.1">
    <property type="nucleotide sequence ID" value="NZ_CP059567.1"/>
</dbReference>